<dbReference type="EMBL" id="LAZR01010764">
    <property type="protein sequence ID" value="KKM65211.1"/>
    <property type="molecule type" value="Genomic_DNA"/>
</dbReference>
<dbReference type="AlphaFoldDB" id="A0A0F9JRY0"/>
<name>A0A0F9JRY0_9ZZZZ</name>
<gene>
    <name evidence="1" type="ORF">LCGC14_1493620</name>
</gene>
<comment type="caution">
    <text evidence="1">The sequence shown here is derived from an EMBL/GenBank/DDBJ whole genome shotgun (WGS) entry which is preliminary data.</text>
</comment>
<organism evidence="1">
    <name type="scientific">marine sediment metagenome</name>
    <dbReference type="NCBI Taxonomy" id="412755"/>
    <lineage>
        <taxon>unclassified sequences</taxon>
        <taxon>metagenomes</taxon>
        <taxon>ecological metagenomes</taxon>
    </lineage>
</organism>
<sequence length="206" mass="23613">MSGFYFVIDTDTYAGNFERPMCAYITGVIGECAVGKKFADIAHKELGNDVKIFDNIIDSEPDEHGCHRPVKIYSTPGFYNNGLGFEYQDGEEELARKAYREHCIEESKKKYYIDDESNLAHEQEWMDSASKCEIGKYPSYQSVAIVLCEKPTDHVMNIMCDRAKEFVAKCRESNDEVWKMQSGPDNIIGFRIVEEKTVVIETKIDR</sequence>
<accession>A0A0F9JRY0</accession>
<protein>
    <submittedName>
        <fullName evidence="1">Uncharacterized protein</fullName>
    </submittedName>
</protein>
<proteinExistence type="predicted"/>
<evidence type="ECO:0000313" key="1">
    <source>
        <dbReference type="EMBL" id="KKM65211.1"/>
    </source>
</evidence>
<reference evidence="1" key="1">
    <citation type="journal article" date="2015" name="Nature">
        <title>Complex archaea that bridge the gap between prokaryotes and eukaryotes.</title>
        <authorList>
            <person name="Spang A."/>
            <person name="Saw J.H."/>
            <person name="Jorgensen S.L."/>
            <person name="Zaremba-Niedzwiedzka K."/>
            <person name="Martijn J."/>
            <person name="Lind A.E."/>
            <person name="van Eijk R."/>
            <person name="Schleper C."/>
            <person name="Guy L."/>
            <person name="Ettema T.J."/>
        </authorList>
    </citation>
    <scope>NUCLEOTIDE SEQUENCE</scope>
</reference>